<evidence type="ECO:0000256" key="8">
    <source>
        <dbReference type="SAM" id="Phobius"/>
    </source>
</evidence>
<evidence type="ECO:0000256" key="6">
    <source>
        <dbReference type="ARBA" id="ARBA00023136"/>
    </source>
</evidence>
<feature type="region of interest" description="Disordered" evidence="7">
    <location>
        <begin position="489"/>
        <end position="512"/>
    </location>
</feature>
<feature type="transmembrane region" description="Helical" evidence="8">
    <location>
        <begin position="146"/>
        <end position="169"/>
    </location>
</feature>
<dbReference type="Gene3D" id="1.20.1720.10">
    <property type="entry name" value="Multidrug resistance protein D"/>
    <property type="match status" value="1"/>
</dbReference>
<evidence type="ECO:0000256" key="4">
    <source>
        <dbReference type="ARBA" id="ARBA00022692"/>
    </source>
</evidence>
<feature type="transmembrane region" description="Helical" evidence="8">
    <location>
        <begin position="241"/>
        <end position="262"/>
    </location>
</feature>
<accession>A0A6P2C5I3</accession>
<feature type="transmembrane region" description="Helical" evidence="8">
    <location>
        <begin position="405"/>
        <end position="433"/>
    </location>
</feature>
<evidence type="ECO:0000259" key="9">
    <source>
        <dbReference type="PROSITE" id="PS50850"/>
    </source>
</evidence>
<protein>
    <submittedName>
        <fullName evidence="10">MFS transporter</fullName>
    </submittedName>
</protein>
<keyword evidence="2" id="KW-0813">Transport</keyword>
<keyword evidence="4 8" id="KW-0812">Transmembrane</keyword>
<evidence type="ECO:0000256" key="5">
    <source>
        <dbReference type="ARBA" id="ARBA00022989"/>
    </source>
</evidence>
<feature type="transmembrane region" description="Helical" evidence="8">
    <location>
        <begin position="175"/>
        <end position="196"/>
    </location>
</feature>
<name>A0A6P2C5I3_9ACTN</name>
<dbReference type="SUPFAM" id="SSF103473">
    <property type="entry name" value="MFS general substrate transporter"/>
    <property type="match status" value="1"/>
</dbReference>
<feature type="transmembrane region" description="Helical" evidence="8">
    <location>
        <begin position="371"/>
        <end position="393"/>
    </location>
</feature>
<dbReference type="InterPro" id="IPR005829">
    <property type="entry name" value="Sugar_transporter_CS"/>
</dbReference>
<feature type="transmembrane region" description="Helical" evidence="8">
    <location>
        <begin position="453"/>
        <end position="473"/>
    </location>
</feature>
<evidence type="ECO:0000256" key="1">
    <source>
        <dbReference type="ARBA" id="ARBA00004651"/>
    </source>
</evidence>
<feature type="domain" description="Major facilitator superfamily (MFS) profile" evidence="9">
    <location>
        <begin position="20"/>
        <end position="480"/>
    </location>
</feature>
<evidence type="ECO:0000256" key="3">
    <source>
        <dbReference type="ARBA" id="ARBA00022475"/>
    </source>
</evidence>
<dbReference type="GO" id="GO:0005886">
    <property type="term" value="C:plasma membrane"/>
    <property type="evidence" value="ECO:0007669"/>
    <property type="project" value="UniProtKB-SubCell"/>
</dbReference>
<dbReference type="PROSITE" id="PS00216">
    <property type="entry name" value="SUGAR_TRANSPORT_1"/>
    <property type="match status" value="1"/>
</dbReference>
<dbReference type="PANTHER" id="PTHR42718">
    <property type="entry name" value="MAJOR FACILITATOR SUPERFAMILY MULTIDRUG TRANSPORTER MFSC"/>
    <property type="match status" value="1"/>
</dbReference>
<dbReference type="OrthoDB" id="3218494at2"/>
<dbReference type="AlphaFoldDB" id="A0A6P2C5I3"/>
<dbReference type="InterPro" id="IPR020846">
    <property type="entry name" value="MFS_dom"/>
</dbReference>
<keyword evidence="6 8" id="KW-0472">Membrane</keyword>
<dbReference type="EMBL" id="RPFW01000001">
    <property type="protein sequence ID" value="TVZ06702.1"/>
    <property type="molecule type" value="Genomic_DNA"/>
</dbReference>
<reference evidence="10 11" key="1">
    <citation type="submission" date="2018-11" db="EMBL/GenBank/DDBJ databases">
        <title>Trebonia kvetii gen.nov., sp.nov., a novel acidophilic actinobacterium, and proposal of the new actinobacterial family Treboniaceae fam. nov.</title>
        <authorList>
            <person name="Rapoport D."/>
            <person name="Sagova-Mareckova M."/>
            <person name="Sedlacek I."/>
            <person name="Provaznik J."/>
            <person name="Kralova S."/>
            <person name="Pavlinic D."/>
            <person name="Benes V."/>
            <person name="Kopecky J."/>
        </authorList>
    </citation>
    <scope>NUCLEOTIDE SEQUENCE [LARGE SCALE GENOMIC DNA]</scope>
    <source>
        <strain evidence="10 11">15Tr583</strain>
    </source>
</reference>
<dbReference type="GO" id="GO:0022857">
    <property type="term" value="F:transmembrane transporter activity"/>
    <property type="evidence" value="ECO:0007669"/>
    <property type="project" value="InterPro"/>
</dbReference>
<feature type="transmembrane region" description="Helical" evidence="8">
    <location>
        <begin position="116"/>
        <end position="139"/>
    </location>
</feature>
<feature type="transmembrane region" description="Helical" evidence="8">
    <location>
        <begin position="217"/>
        <end position="235"/>
    </location>
</feature>
<evidence type="ECO:0000313" key="11">
    <source>
        <dbReference type="Proteomes" id="UP000460272"/>
    </source>
</evidence>
<dbReference type="PROSITE" id="PS50850">
    <property type="entry name" value="MFS"/>
    <property type="match status" value="1"/>
</dbReference>
<feature type="transmembrane region" description="Helical" evidence="8">
    <location>
        <begin position="318"/>
        <end position="340"/>
    </location>
</feature>
<feature type="transmembrane region" description="Helical" evidence="8">
    <location>
        <begin position="56"/>
        <end position="74"/>
    </location>
</feature>
<dbReference type="PANTHER" id="PTHR42718:SF46">
    <property type="entry name" value="BLR6921 PROTEIN"/>
    <property type="match status" value="1"/>
</dbReference>
<sequence length="512" mass="52617">MTDPPSATSSFLATGRGKLVLAFLCAVAFLDFLDTSIVNVALPSIARDLHFSVQDLQWVLSGYIVTYGGFLLLGGRLADLLGRRRMLMTGTAVFGLASLTGGLAQTSGMLVGARLAQGLGAALMAPAALSLLTTTFSYGSDRVKALGAWGAMAGISSIAGVALGGVITASLSWRWVLFVNLPVCAAVLAGASRLAVESKPQPFGRKEFDLSHFDLPGAFLGTGGMLLLVFGLVRAPVDGWGAGETIGVLAGAAALLALFAFNETRSKNPLVPLAIFRIKGLPAADATQVIAMAGFYSMFYFLTLYMQNVLGFSPTRAGLAYVPVAAMVAVAAGVGTVLITRIGTRPLMVGGALIAAGGVFWLSHIPADGHYWTNLFPAFLVTAFGLGGVFVGVQTASQAGVPPRLAGLASALINASFQVGAALGLAIFSAVATSWTNTLLAEHVARPAALTDGFHRALLLSSSFVLAAAVIALRTANTRGEPTSEITGVAVADSAGLAPPEPEIAPRRPARN</sequence>
<evidence type="ECO:0000313" key="10">
    <source>
        <dbReference type="EMBL" id="TVZ06702.1"/>
    </source>
</evidence>
<comment type="subcellular location">
    <subcellularLocation>
        <location evidence="1">Cell membrane</location>
        <topology evidence="1">Multi-pass membrane protein</topology>
    </subcellularLocation>
</comment>
<proteinExistence type="predicted"/>
<dbReference type="InterPro" id="IPR036259">
    <property type="entry name" value="MFS_trans_sf"/>
</dbReference>
<dbReference type="Gene3D" id="1.20.1250.20">
    <property type="entry name" value="MFS general substrate transporter like domains"/>
    <property type="match status" value="1"/>
</dbReference>
<keyword evidence="3" id="KW-1003">Cell membrane</keyword>
<organism evidence="10 11">
    <name type="scientific">Trebonia kvetii</name>
    <dbReference type="NCBI Taxonomy" id="2480626"/>
    <lineage>
        <taxon>Bacteria</taxon>
        <taxon>Bacillati</taxon>
        <taxon>Actinomycetota</taxon>
        <taxon>Actinomycetes</taxon>
        <taxon>Streptosporangiales</taxon>
        <taxon>Treboniaceae</taxon>
        <taxon>Trebonia</taxon>
    </lineage>
</organism>
<feature type="transmembrane region" description="Helical" evidence="8">
    <location>
        <begin position="347"/>
        <end position="365"/>
    </location>
</feature>
<dbReference type="Proteomes" id="UP000460272">
    <property type="component" value="Unassembled WGS sequence"/>
</dbReference>
<gene>
    <name evidence="10" type="ORF">EAS64_04845</name>
</gene>
<comment type="caution">
    <text evidence="10">The sequence shown here is derived from an EMBL/GenBank/DDBJ whole genome shotgun (WGS) entry which is preliminary data.</text>
</comment>
<feature type="transmembrane region" description="Helical" evidence="8">
    <location>
        <begin position="20"/>
        <end position="44"/>
    </location>
</feature>
<dbReference type="RefSeq" id="WP_145851455.1">
    <property type="nucleotide sequence ID" value="NZ_RPFW01000001.1"/>
</dbReference>
<dbReference type="InterPro" id="IPR011701">
    <property type="entry name" value="MFS"/>
</dbReference>
<keyword evidence="11" id="KW-1185">Reference proteome</keyword>
<evidence type="ECO:0000256" key="7">
    <source>
        <dbReference type="SAM" id="MobiDB-lite"/>
    </source>
</evidence>
<evidence type="ECO:0000256" key="2">
    <source>
        <dbReference type="ARBA" id="ARBA00022448"/>
    </source>
</evidence>
<dbReference type="PRINTS" id="PR01036">
    <property type="entry name" value="TCRTETB"/>
</dbReference>
<keyword evidence="5 8" id="KW-1133">Transmembrane helix</keyword>
<dbReference type="Pfam" id="PF07690">
    <property type="entry name" value="MFS_1"/>
    <property type="match status" value="1"/>
</dbReference>
<feature type="transmembrane region" description="Helical" evidence="8">
    <location>
        <begin position="283"/>
        <end position="306"/>
    </location>
</feature>
<feature type="transmembrane region" description="Helical" evidence="8">
    <location>
        <begin position="86"/>
        <end position="104"/>
    </location>
</feature>
<dbReference type="CDD" id="cd17321">
    <property type="entry name" value="MFS_MMR_MDR_like"/>
    <property type="match status" value="1"/>
</dbReference>